<feature type="chain" id="PRO_5015052472" description="Lipoprotein" evidence="1">
    <location>
        <begin position="18"/>
        <end position="103"/>
    </location>
</feature>
<dbReference type="EMBL" id="LUUL01000055">
    <property type="protein sequence ID" value="OAI28627.1"/>
    <property type="molecule type" value="Genomic_DNA"/>
</dbReference>
<reference evidence="2 5" key="2">
    <citation type="submission" date="2016-03" db="EMBL/GenBank/DDBJ databases">
        <authorList>
            <person name="Ploux O."/>
        </authorList>
    </citation>
    <scope>NUCLEOTIDE SEQUENCE [LARGE SCALE GENOMIC DNA]</scope>
    <source>
        <strain evidence="2 5">R-45378</strain>
    </source>
</reference>
<dbReference type="OrthoDB" id="5571774at2"/>
<evidence type="ECO:0000313" key="5">
    <source>
        <dbReference type="Proteomes" id="UP000077857"/>
    </source>
</evidence>
<organism evidence="2 5">
    <name type="scientific">Methylomonas koyamae</name>
    <dbReference type="NCBI Taxonomy" id="702114"/>
    <lineage>
        <taxon>Bacteria</taxon>
        <taxon>Pseudomonadati</taxon>
        <taxon>Pseudomonadota</taxon>
        <taxon>Gammaproteobacteria</taxon>
        <taxon>Methylococcales</taxon>
        <taxon>Methylococcaceae</taxon>
        <taxon>Methylomonas</taxon>
    </lineage>
</organism>
<name>A0A177NCU3_9GAMM</name>
<gene>
    <name evidence="3" type="ORF">A1356_06445</name>
    <name evidence="2" type="ORF">A1507_00745</name>
</gene>
<dbReference type="PROSITE" id="PS51257">
    <property type="entry name" value="PROKAR_LIPOPROTEIN"/>
    <property type="match status" value="1"/>
</dbReference>
<accession>A0A177NCU3</accession>
<sequence length="103" mass="11398">MRNNNCLLVSLILPVSALLVGGCASEPAPKASAEKILSGEQMLRDSQGIAQLGSRWQEGKQMVERGQAMQREGQIKIDEGRNLIEEGQKIMRESEEGYKNLKQ</sequence>
<dbReference type="Proteomes" id="UP000077857">
    <property type="component" value="Unassembled WGS sequence"/>
</dbReference>
<proteinExistence type="predicted"/>
<evidence type="ECO:0000313" key="2">
    <source>
        <dbReference type="EMBL" id="OAI14860.1"/>
    </source>
</evidence>
<comment type="caution">
    <text evidence="2">The sequence shown here is derived from an EMBL/GenBank/DDBJ whole genome shotgun (WGS) entry which is preliminary data.</text>
</comment>
<dbReference type="AlphaFoldDB" id="A0A177NCU3"/>
<protein>
    <recommendedName>
        <fullName evidence="6">Lipoprotein</fullName>
    </recommendedName>
</protein>
<evidence type="ECO:0008006" key="6">
    <source>
        <dbReference type="Google" id="ProtNLM"/>
    </source>
</evidence>
<keyword evidence="1" id="KW-0732">Signal</keyword>
<keyword evidence="4" id="KW-1185">Reference proteome</keyword>
<dbReference type="RefSeq" id="WP_054760101.1">
    <property type="nucleotide sequence ID" value="NZ_AP019777.1"/>
</dbReference>
<dbReference type="Proteomes" id="UP000077734">
    <property type="component" value="Unassembled WGS sequence"/>
</dbReference>
<evidence type="ECO:0000313" key="4">
    <source>
        <dbReference type="Proteomes" id="UP000077734"/>
    </source>
</evidence>
<feature type="signal peptide" evidence="1">
    <location>
        <begin position="1"/>
        <end position="17"/>
    </location>
</feature>
<dbReference type="EMBL" id="LUUJ01000086">
    <property type="protein sequence ID" value="OAI14860.1"/>
    <property type="molecule type" value="Genomic_DNA"/>
</dbReference>
<reference evidence="3 4" key="1">
    <citation type="submission" date="2016-03" db="EMBL/GenBank/DDBJ databases">
        <authorList>
            <person name="Heylen K."/>
            <person name="De Vos P."/>
            <person name="Vekeman B."/>
        </authorList>
    </citation>
    <scope>NUCLEOTIDE SEQUENCE [LARGE SCALE GENOMIC DNA]</scope>
    <source>
        <strain evidence="3 4">R-49807</strain>
    </source>
</reference>
<dbReference type="KEGG" id="mko:MKLM6_0611"/>
<evidence type="ECO:0000313" key="3">
    <source>
        <dbReference type="EMBL" id="OAI28627.1"/>
    </source>
</evidence>
<evidence type="ECO:0000256" key="1">
    <source>
        <dbReference type="SAM" id="SignalP"/>
    </source>
</evidence>